<keyword evidence="3" id="KW-1185">Reference proteome</keyword>
<proteinExistence type="predicted"/>
<name>A0AA40FYT6_9HYME</name>
<evidence type="ECO:0000313" key="3">
    <source>
        <dbReference type="Proteomes" id="UP001177670"/>
    </source>
</evidence>
<gene>
    <name evidence="2" type="ORF">K0M31_004097</name>
</gene>
<feature type="compositionally biased region" description="Basic and acidic residues" evidence="1">
    <location>
        <begin position="54"/>
        <end position="67"/>
    </location>
</feature>
<evidence type="ECO:0000256" key="1">
    <source>
        <dbReference type="SAM" id="MobiDB-lite"/>
    </source>
</evidence>
<organism evidence="2 3">
    <name type="scientific">Melipona bicolor</name>
    <dbReference type="NCBI Taxonomy" id="60889"/>
    <lineage>
        <taxon>Eukaryota</taxon>
        <taxon>Metazoa</taxon>
        <taxon>Ecdysozoa</taxon>
        <taxon>Arthropoda</taxon>
        <taxon>Hexapoda</taxon>
        <taxon>Insecta</taxon>
        <taxon>Pterygota</taxon>
        <taxon>Neoptera</taxon>
        <taxon>Endopterygota</taxon>
        <taxon>Hymenoptera</taxon>
        <taxon>Apocrita</taxon>
        <taxon>Aculeata</taxon>
        <taxon>Apoidea</taxon>
        <taxon>Anthophila</taxon>
        <taxon>Apidae</taxon>
        <taxon>Melipona</taxon>
    </lineage>
</organism>
<feature type="compositionally biased region" description="Basic and acidic residues" evidence="1">
    <location>
        <begin position="33"/>
        <end position="44"/>
    </location>
</feature>
<protein>
    <submittedName>
        <fullName evidence="2">Uncharacterized protein</fullName>
    </submittedName>
</protein>
<dbReference type="AlphaFoldDB" id="A0AA40FYT6"/>
<dbReference type="EMBL" id="JAHYIQ010000012">
    <property type="protein sequence ID" value="KAK1127565.1"/>
    <property type="molecule type" value="Genomic_DNA"/>
</dbReference>
<dbReference type="Proteomes" id="UP001177670">
    <property type="component" value="Unassembled WGS sequence"/>
</dbReference>
<feature type="region of interest" description="Disordered" evidence="1">
    <location>
        <begin position="23"/>
        <end position="68"/>
    </location>
</feature>
<comment type="caution">
    <text evidence="2">The sequence shown here is derived from an EMBL/GenBank/DDBJ whole genome shotgun (WGS) entry which is preliminary data.</text>
</comment>
<sequence>MPTAGKLQDSKLQYTNNYYKSSLQTVCPRPAPTKKEERRTEGKSGNKRTTAKRTSHEKEREALEETQRPPSVYIILEITLGCPRSPRRTVVTHELVFASSKNWFTSKRDAV</sequence>
<evidence type="ECO:0000313" key="2">
    <source>
        <dbReference type="EMBL" id="KAK1127565.1"/>
    </source>
</evidence>
<reference evidence="2" key="1">
    <citation type="submission" date="2021-10" db="EMBL/GenBank/DDBJ databases">
        <title>Melipona bicolor Genome sequencing and assembly.</title>
        <authorList>
            <person name="Araujo N.S."/>
            <person name="Arias M.C."/>
        </authorList>
    </citation>
    <scope>NUCLEOTIDE SEQUENCE</scope>
    <source>
        <strain evidence="2">USP_2M_L1-L4_2017</strain>
        <tissue evidence="2">Whole body</tissue>
    </source>
</reference>
<accession>A0AA40FYT6</accession>